<evidence type="ECO:0000256" key="6">
    <source>
        <dbReference type="ARBA" id="ARBA00022781"/>
    </source>
</evidence>
<dbReference type="GO" id="GO:0031966">
    <property type="term" value="C:mitochondrial membrane"/>
    <property type="evidence" value="ECO:0007669"/>
    <property type="project" value="UniProtKB-SubCell"/>
</dbReference>
<gene>
    <name evidence="14" type="primary">ATPase 8</name>
</gene>
<keyword evidence="7 13" id="KW-1133">Transmembrane helix</keyword>
<evidence type="ECO:0000256" key="8">
    <source>
        <dbReference type="ARBA" id="ARBA00023065"/>
    </source>
</evidence>
<dbReference type="AlphaFoldDB" id="F3Y700"/>
<dbReference type="EMBL" id="AP011424">
    <property type="protein sequence ID" value="BAK23151.1"/>
    <property type="molecule type" value="Genomic_DNA"/>
</dbReference>
<keyword evidence="4 12" id="KW-0138">CF(0)</keyword>
<keyword evidence="3 12" id="KW-0813">Transport</keyword>
<evidence type="ECO:0000256" key="9">
    <source>
        <dbReference type="ARBA" id="ARBA00023128"/>
    </source>
</evidence>
<evidence type="ECO:0000256" key="10">
    <source>
        <dbReference type="ARBA" id="ARBA00023136"/>
    </source>
</evidence>
<evidence type="ECO:0000256" key="4">
    <source>
        <dbReference type="ARBA" id="ARBA00022547"/>
    </source>
</evidence>
<comment type="similarity">
    <text evidence="2 12">Belongs to the ATPase protein 8 family.</text>
</comment>
<accession>F3Y700</accession>
<evidence type="ECO:0000256" key="3">
    <source>
        <dbReference type="ARBA" id="ARBA00022448"/>
    </source>
</evidence>
<evidence type="ECO:0000256" key="2">
    <source>
        <dbReference type="ARBA" id="ARBA00008892"/>
    </source>
</evidence>
<comment type="subcellular location">
    <subcellularLocation>
        <location evidence="1 12">Mitochondrion membrane</location>
        <topology evidence="1 12">Single-pass membrane protein</topology>
    </subcellularLocation>
</comment>
<reference evidence="14" key="1">
    <citation type="journal article" date="2010" name="Mol. Phylogenet. Evol.">
        <title>Systematics of the subfamily Danioninae (Teleostei: Cypriniformes: Cyprinidae).</title>
        <authorList>
            <person name="Tang K.L."/>
            <person name="Agnew M.K."/>
            <person name="Hirt M.V."/>
            <person name="Sado T."/>
            <person name="Schneider L.M."/>
            <person name="Freyhof J."/>
            <person name="Sulaiman Z."/>
            <person name="Swartz E."/>
            <person name="Vidthayanon C."/>
            <person name="Miya M."/>
            <person name="Saitoh K."/>
            <person name="Simons A.M."/>
            <person name="Wood R.M."/>
            <person name="Mayden R.L."/>
        </authorList>
    </citation>
    <scope>NUCLEOTIDE SEQUENCE</scope>
    <source>
        <strain evidence="14">CBM ZF 11312</strain>
    </source>
</reference>
<dbReference type="GO" id="GO:0015078">
    <property type="term" value="F:proton transmembrane transporter activity"/>
    <property type="evidence" value="ECO:0007669"/>
    <property type="project" value="InterPro"/>
</dbReference>
<dbReference type="InterPro" id="IPR001421">
    <property type="entry name" value="ATP8_metazoa"/>
</dbReference>
<organism evidence="14">
    <name type="scientific">Danionella mirifica</name>
    <dbReference type="NCBI Taxonomy" id="487619"/>
    <lineage>
        <taxon>Eukaryota</taxon>
        <taxon>Metazoa</taxon>
        <taxon>Chordata</taxon>
        <taxon>Craniata</taxon>
        <taxon>Vertebrata</taxon>
        <taxon>Euteleostomi</taxon>
        <taxon>Actinopterygii</taxon>
        <taxon>Neopterygii</taxon>
        <taxon>Teleostei</taxon>
        <taxon>Ostariophysi</taxon>
        <taxon>Cypriniformes</taxon>
        <taxon>Danionidae</taxon>
        <taxon>Danioninae</taxon>
        <taxon>Danionella</taxon>
    </lineage>
</organism>
<keyword evidence="8 12" id="KW-0406">Ion transport</keyword>
<sequence length="53" mass="6367">MPQLNPSPWFVISLWSWLVLLTVLPMKILKLTKTHTILPHVFKQENDNLIWVW</sequence>
<evidence type="ECO:0000313" key="14">
    <source>
        <dbReference type="EMBL" id="BAK23151.1"/>
    </source>
</evidence>
<evidence type="ECO:0000256" key="1">
    <source>
        <dbReference type="ARBA" id="ARBA00004304"/>
    </source>
</evidence>
<geneLocation type="mitochondrion" evidence="14"/>
<keyword evidence="5 12" id="KW-0812">Transmembrane</keyword>
<keyword evidence="6 12" id="KW-0375">Hydrogen ion transport</keyword>
<dbReference type="GO" id="GO:0045259">
    <property type="term" value="C:proton-transporting ATP synthase complex"/>
    <property type="evidence" value="ECO:0007669"/>
    <property type="project" value="UniProtKB-KW"/>
</dbReference>
<protein>
    <recommendedName>
        <fullName evidence="12">ATP synthase complex subunit 8</fullName>
    </recommendedName>
</protein>
<keyword evidence="10 13" id="KW-0472">Membrane</keyword>
<keyword evidence="9 12" id="KW-0496">Mitochondrion</keyword>
<name>F3Y700_9TELE</name>
<keyword evidence="11" id="KW-0066">ATP synthesis</keyword>
<dbReference type="Pfam" id="PF00895">
    <property type="entry name" value="ATP-synt_8"/>
    <property type="match status" value="1"/>
</dbReference>
<evidence type="ECO:0000256" key="11">
    <source>
        <dbReference type="ARBA" id="ARBA00023310"/>
    </source>
</evidence>
<evidence type="ECO:0000256" key="12">
    <source>
        <dbReference type="RuleBase" id="RU003661"/>
    </source>
</evidence>
<evidence type="ECO:0000256" key="5">
    <source>
        <dbReference type="ARBA" id="ARBA00022692"/>
    </source>
</evidence>
<proteinExistence type="inferred from homology"/>
<evidence type="ECO:0000256" key="7">
    <source>
        <dbReference type="ARBA" id="ARBA00022989"/>
    </source>
</evidence>
<feature type="transmembrane region" description="Helical" evidence="13">
    <location>
        <begin position="6"/>
        <end position="24"/>
    </location>
</feature>
<evidence type="ECO:0000256" key="13">
    <source>
        <dbReference type="SAM" id="Phobius"/>
    </source>
</evidence>
<dbReference type="GO" id="GO:0015986">
    <property type="term" value="P:proton motive force-driven ATP synthesis"/>
    <property type="evidence" value="ECO:0007669"/>
    <property type="project" value="InterPro"/>
</dbReference>